<organism evidence="3 4">
    <name type="scientific">Tritrichomonas musculus</name>
    <dbReference type="NCBI Taxonomy" id="1915356"/>
    <lineage>
        <taxon>Eukaryota</taxon>
        <taxon>Metamonada</taxon>
        <taxon>Parabasalia</taxon>
        <taxon>Tritrichomonadida</taxon>
        <taxon>Tritrichomonadidae</taxon>
        <taxon>Tritrichomonas</taxon>
    </lineage>
</organism>
<feature type="region of interest" description="Disordered" evidence="2">
    <location>
        <begin position="838"/>
        <end position="892"/>
    </location>
</feature>
<feature type="coiled-coil region" evidence="1">
    <location>
        <begin position="258"/>
        <end position="320"/>
    </location>
</feature>
<evidence type="ECO:0000313" key="4">
    <source>
        <dbReference type="Proteomes" id="UP001470230"/>
    </source>
</evidence>
<dbReference type="PANTHER" id="PTHR45615">
    <property type="entry name" value="MYOSIN HEAVY CHAIN, NON-MUSCLE"/>
    <property type="match status" value="1"/>
</dbReference>
<evidence type="ECO:0008006" key="5">
    <source>
        <dbReference type="Google" id="ProtNLM"/>
    </source>
</evidence>
<feature type="coiled-coil region" evidence="1">
    <location>
        <begin position="978"/>
        <end position="1037"/>
    </location>
</feature>
<dbReference type="EMBL" id="JAPFFF010000012">
    <property type="protein sequence ID" value="KAK8875874.1"/>
    <property type="molecule type" value="Genomic_DNA"/>
</dbReference>
<proteinExistence type="predicted"/>
<keyword evidence="1" id="KW-0175">Coiled coil</keyword>
<feature type="coiled-coil region" evidence="1">
    <location>
        <begin position="102"/>
        <end position="136"/>
    </location>
</feature>
<feature type="coiled-coil region" evidence="1">
    <location>
        <begin position="1079"/>
        <end position="1213"/>
    </location>
</feature>
<dbReference type="PANTHER" id="PTHR45615:SF40">
    <property type="entry name" value="MYOSIN HEAVY CHAIN, NON-MUSCLE"/>
    <property type="match status" value="1"/>
</dbReference>
<reference evidence="3 4" key="1">
    <citation type="submission" date="2024-04" db="EMBL/GenBank/DDBJ databases">
        <title>Tritrichomonas musculus Genome.</title>
        <authorList>
            <person name="Alves-Ferreira E."/>
            <person name="Grigg M."/>
            <person name="Lorenzi H."/>
            <person name="Galac M."/>
        </authorList>
    </citation>
    <scope>NUCLEOTIDE SEQUENCE [LARGE SCALE GENOMIC DNA]</scope>
    <source>
        <strain evidence="3 4">EAF2021</strain>
    </source>
</reference>
<evidence type="ECO:0000313" key="3">
    <source>
        <dbReference type="EMBL" id="KAK8875874.1"/>
    </source>
</evidence>
<feature type="compositionally biased region" description="Polar residues" evidence="2">
    <location>
        <begin position="838"/>
        <end position="865"/>
    </location>
</feature>
<name>A0ABR2JDE7_9EUKA</name>
<accession>A0ABR2JDE7</accession>
<feature type="region of interest" description="Disordered" evidence="2">
    <location>
        <begin position="1052"/>
        <end position="1075"/>
    </location>
</feature>
<feature type="compositionally biased region" description="Basic and acidic residues" evidence="2">
    <location>
        <begin position="326"/>
        <end position="346"/>
    </location>
</feature>
<keyword evidence="4" id="KW-1185">Reference proteome</keyword>
<evidence type="ECO:0000256" key="2">
    <source>
        <dbReference type="SAM" id="MobiDB-lite"/>
    </source>
</evidence>
<dbReference type="Proteomes" id="UP001470230">
    <property type="component" value="Unassembled WGS sequence"/>
</dbReference>
<gene>
    <name evidence="3" type="ORF">M9Y10_006049</name>
</gene>
<sequence>MNENLFQNNPEFTSLSKFFAKITKNNPSLEYLNNDEIAKLRSLVDRAISKLKRIYNISSHFSDLLVLDDEDETQDDCQISAVSVFSLISQSLYILSKQKQTISSDDELIVSLQSRNEKLEEENRQLKNKVGIHSMMDSNDFSDIDPVPESMDKYIGSSDGTMGDKNEYNNANNNSNDNYKEDYRNGLALRICNKLKLSKKTNNEDELISILAKEINISRKIKKEIIRHYNLNINQNNASLSNIIQSLDKHVKHEVDSRNDLRSELAEATEGLSQLQKELEYITKSVAKKDDKIIQLRSERNEARQQLNELLDTIKKSNYNTSRSINMDEDKSEQESTFRDEPRREAELEEVKNELYKTQESLQKKKQKIEKLKKRIEVLEENKLIASMNQQAAMLSNLTNSIDNIEASLNKSQSKLNPRAILNKTKENSDIFDEINGNEYNVLELKKQLINMKDLLNQKEDQLTSLKSFVSEIASQYENASNELCEESRNKSELARSVQLLLDANQILETLLETSNQQKDELKIQLENSIFKAQTSNNGVTNSTINNNNNNISEYPNNTDQFLIQKVKKITDEVFNEDEDEMTSKINKIFDNENHSTDSELILEICTFIVNFISGMKNKMSKLNKDLNDEKSFSSHLYSACLGQLRFIMDLSDSRLMQNWILGDENEEWIRSTLQVQIARMESFFDNYIETYSEHKSSKENEFDRFRSIDDNSNLNPIQQIEKGIFEELLPISKSLNIQTNTNIISKNNSDGQSRNINDALLIPLSTRITEFLSSYKNKMEYDQMSGEDKDLYVMLVQSIAANNVLQIFATEAGNQCKSQFNEIRNLQSQLSIMNRNSNIPTESANTDANSKPSPNNEKASSNDNADAGENMANDGEVDKKKKKRKKDGLKEQKIQKLEKSEADVYEEIKNIKKILRKGVSRMINNHPNNSNDNNNNENKNEKQIPFSDLFICLKCIEKAERVSFDRDKYVRKLEKHLVRLDIIIKDTNNQLNSIKDEMSSLQNECQIRISDHEQTVAKLSKQLAKKENELKFLKEAVLMLNYGDASALDRLNKREEGSMSNESGKNNEEEESQKIDIRQQYEEVVNGLRDEVDALEQKVTKMTEESKNKVEQIKDKSKKKQEKLLSTINFLTNQKKEIEEEQVKEREGFQKAIEKSQAENSQLKQKVDELNVSISTLQDKLSKSQIENKLLKSRLKNEEEKSEREKSLIESRMKLKAFSIENAMKDKIEDARKQQQTKHRELIIFIFNLFADEVDLLMKNEENETDAQMLNQETEDSIYSFLQNVKTKMSRLERSSFACDSVMNELNDIRRTLENFISTNSTRLNFDDIDMNNKCSRIIKDVLDTFSLKVMRFQSQENELKRLKMDSSTASKVIEKAKEAIEWENWCRRIQRFITEGFETKQISPSLSSSSSAPISPTQILRQKSNNLNLNLVARVASPKEMRNKLEEAVYAATSGNIKKVLRKLEILRTEKIILTQYHFNSQIQQCLFISPIVHNNRNNDDFNDDYNGRASNISFYHLIIVSLIVNRIEKLSGHVQSFFSMRKKISDPNVNNNDNVDNGNQNYQMANGKTSKPIFSQFISPL</sequence>
<comment type="caution">
    <text evidence="3">The sequence shown here is derived from an EMBL/GenBank/DDBJ whole genome shotgun (WGS) entry which is preliminary data.</text>
</comment>
<protein>
    <recommendedName>
        <fullName evidence="5">Viral A-type inclusion protein</fullName>
    </recommendedName>
</protein>
<feature type="region of interest" description="Disordered" evidence="2">
    <location>
        <begin position="321"/>
        <end position="346"/>
    </location>
</feature>
<evidence type="ECO:0000256" key="1">
    <source>
        <dbReference type="SAM" id="Coils"/>
    </source>
</evidence>